<gene>
    <name evidence="1" type="ORF">ACFSKV_15225</name>
</gene>
<organism evidence="1 2">
    <name type="scientific">Shivajiella indica</name>
    <dbReference type="NCBI Taxonomy" id="872115"/>
    <lineage>
        <taxon>Bacteria</taxon>
        <taxon>Pseudomonadati</taxon>
        <taxon>Bacteroidota</taxon>
        <taxon>Cytophagia</taxon>
        <taxon>Cytophagales</taxon>
        <taxon>Cyclobacteriaceae</taxon>
        <taxon>Shivajiella</taxon>
    </lineage>
</organism>
<dbReference type="EC" id="2.1.1.-" evidence="1"/>
<reference evidence="2" key="1">
    <citation type="journal article" date="2019" name="Int. J. Syst. Evol. Microbiol.">
        <title>The Global Catalogue of Microorganisms (GCM) 10K type strain sequencing project: providing services to taxonomists for standard genome sequencing and annotation.</title>
        <authorList>
            <consortium name="The Broad Institute Genomics Platform"/>
            <consortium name="The Broad Institute Genome Sequencing Center for Infectious Disease"/>
            <person name="Wu L."/>
            <person name="Ma J."/>
        </authorList>
    </citation>
    <scope>NUCLEOTIDE SEQUENCE [LARGE SCALE GENOMIC DNA]</scope>
    <source>
        <strain evidence="2">KCTC 19812</strain>
    </source>
</reference>
<comment type="caution">
    <text evidence="1">The sequence shown here is derived from an EMBL/GenBank/DDBJ whole genome shotgun (WGS) entry which is preliminary data.</text>
</comment>
<evidence type="ECO:0000313" key="1">
    <source>
        <dbReference type="EMBL" id="MFD2202927.1"/>
    </source>
</evidence>
<accession>A0ABW5B9W1</accession>
<evidence type="ECO:0000313" key="2">
    <source>
        <dbReference type="Proteomes" id="UP001597414"/>
    </source>
</evidence>
<dbReference type="Gene3D" id="3.40.50.150">
    <property type="entry name" value="Vaccinia Virus protein VP39"/>
    <property type="match status" value="1"/>
</dbReference>
<dbReference type="GO" id="GO:0008168">
    <property type="term" value="F:methyltransferase activity"/>
    <property type="evidence" value="ECO:0007669"/>
    <property type="project" value="UniProtKB-KW"/>
</dbReference>
<keyword evidence="2" id="KW-1185">Reference proteome</keyword>
<keyword evidence="1" id="KW-0808">Transferase</keyword>
<protein>
    <submittedName>
        <fullName evidence="1">O-methyltransferase</fullName>
        <ecNumber evidence="1">2.1.1.-</ecNumber>
    </submittedName>
</protein>
<dbReference type="RefSeq" id="WP_380804580.1">
    <property type="nucleotide sequence ID" value="NZ_JBHUIV010000020.1"/>
</dbReference>
<sequence length="249" mass="29261">MVYWLKKEDRYSLQSPFISEIYRDLQSFLIDSQVKDLELEEIRENLLKDQEVLEIEDFGAGSIKLKKNKFRKTSNVTKYSTTGRKFSQVYQYFCNLTPANHVLELGTCVGINTKYLDKVTKGELFTFEGSEALWRKAQEKPISKRTHFLLGNIKDILPQHLEEKGKVDFVLIDATHNYQGSLIYYETLRSYIHETSIIILADIHWSKEMEKAWKEIIQFPEVTLSIDFYECGVLFFRKSLSKTHYILSI</sequence>
<name>A0ABW5B9W1_9BACT</name>
<dbReference type="SUPFAM" id="SSF53335">
    <property type="entry name" value="S-adenosyl-L-methionine-dependent methyltransferases"/>
    <property type="match status" value="1"/>
</dbReference>
<dbReference type="Pfam" id="PF13578">
    <property type="entry name" value="Methyltransf_24"/>
    <property type="match status" value="1"/>
</dbReference>
<dbReference type="EMBL" id="JBHUIV010000020">
    <property type="protein sequence ID" value="MFD2202927.1"/>
    <property type="molecule type" value="Genomic_DNA"/>
</dbReference>
<dbReference type="Proteomes" id="UP001597414">
    <property type="component" value="Unassembled WGS sequence"/>
</dbReference>
<keyword evidence="1" id="KW-0489">Methyltransferase</keyword>
<dbReference type="GO" id="GO:0032259">
    <property type="term" value="P:methylation"/>
    <property type="evidence" value="ECO:0007669"/>
    <property type="project" value="UniProtKB-KW"/>
</dbReference>
<dbReference type="InterPro" id="IPR029063">
    <property type="entry name" value="SAM-dependent_MTases_sf"/>
</dbReference>
<proteinExistence type="predicted"/>